<feature type="region of interest" description="Disordered" evidence="1">
    <location>
        <begin position="239"/>
        <end position="269"/>
    </location>
</feature>
<gene>
    <name evidence="3" type="ORF">CBR_g46602</name>
</gene>
<dbReference type="AlphaFoldDB" id="A0A388M0V8"/>
<dbReference type="Gramene" id="GBG88113">
    <property type="protein sequence ID" value="GBG88113"/>
    <property type="gene ID" value="CBR_g46602"/>
</dbReference>
<evidence type="ECO:0000259" key="2">
    <source>
        <dbReference type="Pfam" id="PF25273"/>
    </source>
</evidence>
<dbReference type="PANTHER" id="PTHR33153">
    <property type="entry name" value="MYND-TYPE DOMAIN-CONTAINING PROTEIN"/>
    <property type="match status" value="1"/>
</dbReference>
<feature type="domain" description="DUF7869" evidence="2">
    <location>
        <begin position="1"/>
        <end position="98"/>
    </location>
</feature>
<dbReference type="EMBL" id="BFEA01000650">
    <property type="protein sequence ID" value="GBG88113.1"/>
    <property type="molecule type" value="Genomic_DNA"/>
</dbReference>
<accession>A0A388M0V8</accession>
<evidence type="ECO:0000313" key="4">
    <source>
        <dbReference type="Proteomes" id="UP000265515"/>
    </source>
</evidence>
<comment type="caution">
    <text evidence="3">The sequence shown here is derived from an EMBL/GenBank/DDBJ whole genome shotgun (WGS) entry which is preliminary data.</text>
</comment>
<proteinExistence type="predicted"/>
<reference evidence="3 4" key="1">
    <citation type="journal article" date="2018" name="Cell">
        <title>The Chara Genome: Secondary Complexity and Implications for Plant Terrestrialization.</title>
        <authorList>
            <person name="Nishiyama T."/>
            <person name="Sakayama H."/>
            <person name="Vries J.D."/>
            <person name="Buschmann H."/>
            <person name="Saint-Marcoux D."/>
            <person name="Ullrich K.K."/>
            <person name="Haas F.B."/>
            <person name="Vanderstraeten L."/>
            <person name="Becker D."/>
            <person name="Lang D."/>
            <person name="Vosolsobe S."/>
            <person name="Rombauts S."/>
            <person name="Wilhelmsson P.K.I."/>
            <person name="Janitza P."/>
            <person name="Kern R."/>
            <person name="Heyl A."/>
            <person name="Rumpler F."/>
            <person name="Villalobos L.I.A.C."/>
            <person name="Clay J.M."/>
            <person name="Skokan R."/>
            <person name="Toyoda A."/>
            <person name="Suzuki Y."/>
            <person name="Kagoshima H."/>
            <person name="Schijlen E."/>
            <person name="Tajeshwar N."/>
            <person name="Catarino B."/>
            <person name="Hetherington A.J."/>
            <person name="Saltykova A."/>
            <person name="Bonnot C."/>
            <person name="Breuninger H."/>
            <person name="Symeonidi A."/>
            <person name="Radhakrishnan G.V."/>
            <person name="Van Nieuwerburgh F."/>
            <person name="Deforce D."/>
            <person name="Chang C."/>
            <person name="Karol K.G."/>
            <person name="Hedrich R."/>
            <person name="Ulvskov P."/>
            <person name="Glockner G."/>
            <person name="Delwiche C.F."/>
            <person name="Petrasek J."/>
            <person name="Van de Peer Y."/>
            <person name="Friml J."/>
            <person name="Beilby M."/>
            <person name="Dolan L."/>
            <person name="Kohara Y."/>
            <person name="Sugano S."/>
            <person name="Fujiyama A."/>
            <person name="Delaux P.-M."/>
            <person name="Quint M."/>
            <person name="TheiBen G."/>
            <person name="Hagemann M."/>
            <person name="Harholt J."/>
            <person name="Dunand C."/>
            <person name="Zachgo S."/>
            <person name="Langdale J."/>
            <person name="Maumus F."/>
            <person name="Straeten D.V.D."/>
            <person name="Gould S.B."/>
            <person name="Rensing S.A."/>
        </authorList>
    </citation>
    <scope>NUCLEOTIDE SEQUENCE [LARGE SCALE GENOMIC DNA]</scope>
    <source>
        <strain evidence="3 4">S276</strain>
    </source>
</reference>
<evidence type="ECO:0000313" key="3">
    <source>
        <dbReference type="EMBL" id="GBG88113.1"/>
    </source>
</evidence>
<evidence type="ECO:0000256" key="1">
    <source>
        <dbReference type="SAM" id="MobiDB-lite"/>
    </source>
</evidence>
<dbReference type="PANTHER" id="PTHR33153:SF3">
    <property type="entry name" value="TRAFFICKING PROTEIN PARTICLE COMPLEX SUBUNIT 11 DOMAIN-CONTAINING PROTEIN"/>
    <property type="match status" value="1"/>
</dbReference>
<keyword evidence="4" id="KW-1185">Reference proteome</keyword>
<protein>
    <recommendedName>
        <fullName evidence="2">DUF7869 domain-containing protein</fullName>
    </recommendedName>
</protein>
<dbReference type="Pfam" id="PF25273">
    <property type="entry name" value="DUF7869"/>
    <property type="match status" value="1"/>
</dbReference>
<dbReference type="InterPro" id="IPR057191">
    <property type="entry name" value="DUF7869"/>
</dbReference>
<sequence>MGFMIVGHTHTDIEAKFSLFARKLNASDAYTMKELFAVLQQSCEEQVECTQLLEMVDWKTAISPYLDNLISGHATPHLFRFYMEDDNPAMLYKAHCTDKNWGLEKGPVYWFKRSADKKWAGPEWGFEPRRESPNPASGDFTNGKAGLRVLVKTWKDAMNEWETQTIEERQLKTSKLRYWTERLTEFDNIEVEETGTVDIPEDEDGEVVKLRKELEVLKPQVAGGTNESRIEVLKETLHKKTGQESEEERLRQEIGELKSRQEKGKEKLDTRKEDEVLAMQLQIKELSMIRSELEEKNVELASLKVENSHLRKELRDLREEVLTRGKRIVGVVTESSPLEEPAKGKQKADLNSTTMYTDKDLEALQKNCKQFLVAKDTALKEAEMAKMGAFWIWLTARKTSMRKTIPRNLKTTFQAVEVGPDDNEEEEGQELWATKGNTQSIVEVAHDLGEAKMNRFRELGLKETRQSKKADMEVACDEKGITFIKLEQAKMDVFEIRVRRDYDV</sequence>
<dbReference type="Proteomes" id="UP000265515">
    <property type="component" value="Unassembled WGS sequence"/>
</dbReference>
<name>A0A388M0V8_CHABU</name>
<organism evidence="3 4">
    <name type="scientific">Chara braunii</name>
    <name type="common">Braun's stonewort</name>
    <dbReference type="NCBI Taxonomy" id="69332"/>
    <lineage>
        <taxon>Eukaryota</taxon>
        <taxon>Viridiplantae</taxon>
        <taxon>Streptophyta</taxon>
        <taxon>Charophyceae</taxon>
        <taxon>Charales</taxon>
        <taxon>Characeae</taxon>
        <taxon>Chara</taxon>
    </lineage>
</organism>